<reference evidence="1" key="1">
    <citation type="journal article" date="2013" name="J. Plant Res.">
        <title>Effect of fungi and light on seed germination of three Opuntia species from semiarid lands of central Mexico.</title>
        <authorList>
            <person name="Delgado-Sanchez P."/>
            <person name="Jimenez-Bremont J.F."/>
            <person name="Guerrero-Gonzalez Mde L."/>
            <person name="Flores J."/>
        </authorList>
    </citation>
    <scope>NUCLEOTIDE SEQUENCE</scope>
    <source>
        <tissue evidence="1">Cladode</tissue>
    </source>
</reference>
<protein>
    <submittedName>
        <fullName evidence="1">Uncharacterized protein</fullName>
    </submittedName>
</protein>
<dbReference type="EMBL" id="GISG01167020">
    <property type="protein sequence ID" value="MBA4650813.1"/>
    <property type="molecule type" value="Transcribed_RNA"/>
</dbReference>
<accession>A0A7C8ZUV9</accession>
<proteinExistence type="predicted"/>
<reference evidence="1" key="2">
    <citation type="submission" date="2020-07" db="EMBL/GenBank/DDBJ databases">
        <authorList>
            <person name="Vera ALvarez R."/>
            <person name="Arias-Moreno D.M."/>
            <person name="Jimenez-Jacinto V."/>
            <person name="Jimenez-Bremont J.F."/>
            <person name="Swaminathan K."/>
            <person name="Moose S.P."/>
            <person name="Guerrero-Gonzalez M.L."/>
            <person name="Marino-Ramirez L."/>
            <person name="Landsman D."/>
            <person name="Rodriguez-Kessler M."/>
            <person name="Delgado-Sanchez P."/>
        </authorList>
    </citation>
    <scope>NUCLEOTIDE SEQUENCE</scope>
    <source>
        <tissue evidence="1">Cladode</tissue>
    </source>
</reference>
<organism evidence="1">
    <name type="scientific">Opuntia streptacantha</name>
    <name type="common">Prickly pear cactus</name>
    <name type="synonym">Opuntia cardona</name>
    <dbReference type="NCBI Taxonomy" id="393608"/>
    <lineage>
        <taxon>Eukaryota</taxon>
        <taxon>Viridiplantae</taxon>
        <taxon>Streptophyta</taxon>
        <taxon>Embryophyta</taxon>
        <taxon>Tracheophyta</taxon>
        <taxon>Spermatophyta</taxon>
        <taxon>Magnoliopsida</taxon>
        <taxon>eudicotyledons</taxon>
        <taxon>Gunneridae</taxon>
        <taxon>Pentapetalae</taxon>
        <taxon>Caryophyllales</taxon>
        <taxon>Cactineae</taxon>
        <taxon>Cactaceae</taxon>
        <taxon>Opuntioideae</taxon>
        <taxon>Opuntia</taxon>
    </lineage>
</organism>
<sequence>MRKANHVAVTTGSSIVDYNGNCSTPPQLHIPSACTCRQFFVLFAPQLHSPTCQWTRSVSQISSPTFQGAHLQAMAPPSVADATSSCSNFQLHCCSVNEAQMPTIVYHVHIRGLPW</sequence>
<name>A0A7C8ZUV9_OPUST</name>
<evidence type="ECO:0000313" key="1">
    <source>
        <dbReference type="EMBL" id="MBA4650813.1"/>
    </source>
</evidence>
<dbReference type="AlphaFoldDB" id="A0A7C8ZUV9"/>